<dbReference type="EMBL" id="FUWO01000004">
    <property type="protein sequence ID" value="SJZ41447.1"/>
    <property type="molecule type" value="Genomic_DNA"/>
</dbReference>
<evidence type="ECO:0000313" key="9">
    <source>
        <dbReference type="EMBL" id="SJZ41447.1"/>
    </source>
</evidence>
<sequence length="386" mass="42901">MFEPSEHRPTEAIVDLNAIQHNVRLMLDQLTPEQKLYATVKANAYGHGAVPVAKAALEAGAKGLLVATVDEAIELRTNGLSQVPILVLGLTDPLGIAELLHYNITITVSDSDFFRLAYQQLEATNQLSLLDLYHLKFHLALDTGMGRIGLRTVAEVEQFIEDVSAFKWVEWEGAFTHFATAGGGPQDYIEYQFEQWQQLIAVVPDTVPLKHFANTAMGMWHPYEPKSDIIRFGIGMYGIDPLDRPLAELPEFERQLQPALQLISEIIYTKKVPKGHSISYGATYTTTTDEWIATVPIGYADGWLRRYSVIEVLVGGVACPIVGTINMDQMMIRLPEALPIGTPVTLIGKDGHLENHASELAQKVDTISYEIFCGISNRVPRIYLKD</sequence>
<dbReference type="RefSeq" id="WP_078755529.1">
    <property type="nucleotide sequence ID" value="NZ_FUWO01000004.1"/>
</dbReference>
<evidence type="ECO:0000259" key="8">
    <source>
        <dbReference type="SMART" id="SM01005"/>
    </source>
</evidence>
<dbReference type="PANTHER" id="PTHR30511:SF0">
    <property type="entry name" value="ALANINE RACEMASE, CATABOLIC-RELATED"/>
    <property type="match status" value="1"/>
</dbReference>
<dbReference type="InterPro" id="IPR001608">
    <property type="entry name" value="Ala_racemase_N"/>
</dbReference>
<dbReference type="GO" id="GO:0005829">
    <property type="term" value="C:cytosol"/>
    <property type="evidence" value="ECO:0007669"/>
    <property type="project" value="TreeGrafter"/>
</dbReference>
<feature type="active site" description="Proton acceptor; specific for D-alanine" evidence="5">
    <location>
        <position position="41"/>
    </location>
</feature>
<evidence type="ECO:0000313" key="10">
    <source>
        <dbReference type="Proteomes" id="UP000189941"/>
    </source>
</evidence>
<dbReference type="NCBIfam" id="TIGR00492">
    <property type="entry name" value="alr"/>
    <property type="match status" value="1"/>
</dbReference>
<dbReference type="InterPro" id="IPR029066">
    <property type="entry name" value="PLP-binding_barrel"/>
</dbReference>
<dbReference type="PROSITE" id="PS00395">
    <property type="entry name" value="ALANINE_RACEMASE"/>
    <property type="match status" value="1"/>
</dbReference>
<feature type="active site" description="Proton acceptor; specific for L-alanine" evidence="5">
    <location>
        <position position="280"/>
    </location>
</feature>
<dbReference type="PRINTS" id="PR00992">
    <property type="entry name" value="ALARACEMASE"/>
</dbReference>
<name>A0A1T4KGG3_9LACT</name>
<dbReference type="Gene3D" id="2.40.37.10">
    <property type="entry name" value="Lyase, Ornithine Decarboxylase, Chain A, domain 1"/>
    <property type="match status" value="1"/>
</dbReference>
<dbReference type="GO" id="GO:0030632">
    <property type="term" value="P:D-alanine biosynthetic process"/>
    <property type="evidence" value="ECO:0007669"/>
    <property type="project" value="UniProtKB-UniRule"/>
</dbReference>
<protein>
    <recommendedName>
        <fullName evidence="5">Alanine racemase</fullName>
        <ecNumber evidence="5">5.1.1.1</ecNumber>
    </recommendedName>
</protein>
<dbReference type="Proteomes" id="UP000189941">
    <property type="component" value="Unassembled WGS sequence"/>
</dbReference>
<feature type="binding site" evidence="5 7">
    <location>
        <position position="147"/>
    </location>
    <ligand>
        <name>substrate</name>
    </ligand>
</feature>
<comment type="similarity">
    <text evidence="5">Belongs to the alanine racemase family.</text>
</comment>
<accession>A0A1T4KGG3</accession>
<dbReference type="EC" id="5.1.1.1" evidence="5"/>
<dbReference type="SUPFAM" id="SSF50621">
    <property type="entry name" value="Alanine racemase C-terminal domain-like"/>
    <property type="match status" value="1"/>
</dbReference>
<dbReference type="HAMAP" id="MF_01201">
    <property type="entry name" value="Ala_racemase"/>
    <property type="match status" value="1"/>
</dbReference>
<dbReference type="FunFam" id="2.40.37.10:FF:000006">
    <property type="entry name" value="Alanine racemase"/>
    <property type="match status" value="1"/>
</dbReference>
<evidence type="ECO:0000256" key="2">
    <source>
        <dbReference type="ARBA" id="ARBA00001933"/>
    </source>
</evidence>
<dbReference type="InterPro" id="IPR000821">
    <property type="entry name" value="Ala_racemase"/>
</dbReference>
<feature type="domain" description="Alanine racemase C-terminal" evidence="8">
    <location>
        <begin position="259"/>
        <end position="384"/>
    </location>
</feature>
<reference evidence="10" key="1">
    <citation type="submission" date="2017-02" db="EMBL/GenBank/DDBJ databases">
        <authorList>
            <person name="Varghese N."/>
            <person name="Submissions S."/>
        </authorList>
    </citation>
    <scope>NUCLEOTIDE SEQUENCE [LARGE SCALE GENOMIC DNA]</scope>
    <source>
        <strain evidence="10">DSM 15739</strain>
    </source>
</reference>
<evidence type="ECO:0000256" key="1">
    <source>
        <dbReference type="ARBA" id="ARBA00000316"/>
    </source>
</evidence>
<comment type="catalytic activity">
    <reaction evidence="1 5">
        <text>L-alanine = D-alanine</text>
        <dbReference type="Rhea" id="RHEA:20249"/>
        <dbReference type="ChEBI" id="CHEBI:57416"/>
        <dbReference type="ChEBI" id="CHEBI:57972"/>
        <dbReference type="EC" id="5.1.1.1"/>
    </reaction>
</comment>
<proteinExistence type="inferred from homology"/>
<dbReference type="InterPro" id="IPR009006">
    <property type="entry name" value="Ala_racemase/Decarboxylase_C"/>
</dbReference>
<dbReference type="InterPro" id="IPR020622">
    <property type="entry name" value="Ala_racemase_pyridoxalP-BS"/>
</dbReference>
<keyword evidence="3 5" id="KW-0663">Pyridoxal phosphate</keyword>
<dbReference type="GO" id="GO:0009252">
    <property type="term" value="P:peptidoglycan biosynthetic process"/>
    <property type="evidence" value="ECO:0007669"/>
    <property type="project" value="TreeGrafter"/>
</dbReference>
<evidence type="ECO:0000256" key="7">
    <source>
        <dbReference type="PIRSR" id="PIRSR600821-52"/>
    </source>
</evidence>
<dbReference type="STRING" id="1121925.SAMN02746011_00739"/>
<comment type="cofactor">
    <cofactor evidence="2 5 6">
        <name>pyridoxal 5'-phosphate</name>
        <dbReference type="ChEBI" id="CHEBI:597326"/>
    </cofactor>
</comment>
<evidence type="ECO:0000256" key="4">
    <source>
        <dbReference type="ARBA" id="ARBA00023235"/>
    </source>
</evidence>
<feature type="binding site" evidence="5 7">
    <location>
        <position position="327"/>
    </location>
    <ligand>
        <name>substrate</name>
    </ligand>
</feature>
<dbReference type="OrthoDB" id="9813814at2"/>
<dbReference type="Pfam" id="PF00842">
    <property type="entry name" value="Ala_racemase_C"/>
    <property type="match status" value="1"/>
</dbReference>
<dbReference type="SMART" id="SM01005">
    <property type="entry name" value="Ala_racemase_C"/>
    <property type="match status" value="1"/>
</dbReference>
<evidence type="ECO:0000256" key="5">
    <source>
        <dbReference type="HAMAP-Rule" id="MF_01201"/>
    </source>
</evidence>
<dbReference type="GO" id="GO:0008784">
    <property type="term" value="F:alanine racemase activity"/>
    <property type="evidence" value="ECO:0007669"/>
    <property type="project" value="UniProtKB-UniRule"/>
</dbReference>
<keyword evidence="4 5" id="KW-0413">Isomerase</keyword>
<dbReference type="Pfam" id="PF01168">
    <property type="entry name" value="Ala_racemase_N"/>
    <property type="match status" value="1"/>
</dbReference>
<feature type="modified residue" description="N6-(pyridoxal phosphate)lysine" evidence="5 6">
    <location>
        <position position="41"/>
    </location>
</feature>
<dbReference type="SUPFAM" id="SSF51419">
    <property type="entry name" value="PLP-binding barrel"/>
    <property type="match status" value="1"/>
</dbReference>
<comment type="function">
    <text evidence="5">Catalyzes the interconversion of L-alanine and D-alanine. May also act on other amino acids.</text>
</comment>
<keyword evidence="10" id="KW-1185">Reference proteome</keyword>
<gene>
    <name evidence="9" type="ORF">SAMN02746011_00739</name>
</gene>
<dbReference type="UniPathway" id="UPA00042">
    <property type="reaction ID" value="UER00497"/>
</dbReference>
<comment type="pathway">
    <text evidence="5">Amino-acid biosynthesis; D-alanine biosynthesis; D-alanine from L-alanine: step 1/1.</text>
</comment>
<evidence type="ECO:0000256" key="3">
    <source>
        <dbReference type="ARBA" id="ARBA00022898"/>
    </source>
</evidence>
<dbReference type="Gene3D" id="3.20.20.10">
    <property type="entry name" value="Alanine racemase"/>
    <property type="match status" value="1"/>
</dbReference>
<evidence type="ECO:0000256" key="6">
    <source>
        <dbReference type="PIRSR" id="PIRSR600821-50"/>
    </source>
</evidence>
<dbReference type="GO" id="GO:0030170">
    <property type="term" value="F:pyridoxal phosphate binding"/>
    <property type="evidence" value="ECO:0007669"/>
    <property type="project" value="UniProtKB-UniRule"/>
</dbReference>
<dbReference type="CDD" id="cd00430">
    <property type="entry name" value="PLPDE_III_AR"/>
    <property type="match status" value="1"/>
</dbReference>
<dbReference type="InterPro" id="IPR011079">
    <property type="entry name" value="Ala_racemase_C"/>
</dbReference>
<dbReference type="FunFam" id="3.20.20.10:FF:000002">
    <property type="entry name" value="Alanine racemase"/>
    <property type="match status" value="1"/>
</dbReference>
<dbReference type="PANTHER" id="PTHR30511">
    <property type="entry name" value="ALANINE RACEMASE"/>
    <property type="match status" value="1"/>
</dbReference>
<dbReference type="AlphaFoldDB" id="A0A1T4KGG3"/>
<organism evidence="9 10">
    <name type="scientific">Globicatella sulfidifaciens DSM 15739</name>
    <dbReference type="NCBI Taxonomy" id="1121925"/>
    <lineage>
        <taxon>Bacteria</taxon>
        <taxon>Bacillati</taxon>
        <taxon>Bacillota</taxon>
        <taxon>Bacilli</taxon>
        <taxon>Lactobacillales</taxon>
        <taxon>Aerococcaceae</taxon>
        <taxon>Globicatella</taxon>
    </lineage>
</organism>